<accession>A0A392SBS2</accession>
<evidence type="ECO:0000313" key="3">
    <source>
        <dbReference type="Proteomes" id="UP000265520"/>
    </source>
</evidence>
<keyword evidence="3" id="KW-1185">Reference proteome</keyword>
<feature type="region of interest" description="Disordered" evidence="1">
    <location>
        <begin position="1"/>
        <end position="61"/>
    </location>
</feature>
<comment type="caution">
    <text evidence="2">The sequence shown here is derived from an EMBL/GenBank/DDBJ whole genome shotgun (WGS) entry which is preliminary data.</text>
</comment>
<proteinExistence type="predicted"/>
<organism evidence="2 3">
    <name type="scientific">Trifolium medium</name>
    <dbReference type="NCBI Taxonomy" id="97028"/>
    <lineage>
        <taxon>Eukaryota</taxon>
        <taxon>Viridiplantae</taxon>
        <taxon>Streptophyta</taxon>
        <taxon>Embryophyta</taxon>
        <taxon>Tracheophyta</taxon>
        <taxon>Spermatophyta</taxon>
        <taxon>Magnoliopsida</taxon>
        <taxon>eudicotyledons</taxon>
        <taxon>Gunneridae</taxon>
        <taxon>Pentapetalae</taxon>
        <taxon>rosids</taxon>
        <taxon>fabids</taxon>
        <taxon>Fabales</taxon>
        <taxon>Fabaceae</taxon>
        <taxon>Papilionoideae</taxon>
        <taxon>50 kb inversion clade</taxon>
        <taxon>NPAAA clade</taxon>
        <taxon>Hologalegina</taxon>
        <taxon>IRL clade</taxon>
        <taxon>Trifolieae</taxon>
        <taxon>Trifolium</taxon>
    </lineage>
</organism>
<protein>
    <submittedName>
        <fullName evidence="2">Uncharacterized protein</fullName>
    </submittedName>
</protein>
<reference evidence="2 3" key="1">
    <citation type="journal article" date="2018" name="Front. Plant Sci.">
        <title>Red Clover (Trifolium pratense) and Zigzag Clover (T. medium) - A Picture of Genomic Similarities and Differences.</title>
        <authorList>
            <person name="Dluhosova J."/>
            <person name="Istvanek J."/>
            <person name="Nedelnik J."/>
            <person name="Repkova J."/>
        </authorList>
    </citation>
    <scope>NUCLEOTIDE SEQUENCE [LARGE SCALE GENOMIC DNA]</scope>
    <source>
        <strain evidence="3">cv. 10/8</strain>
        <tissue evidence="2">Leaf</tissue>
    </source>
</reference>
<dbReference type="EMBL" id="LXQA010342771">
    <property type="protein sequence ID" value="MCI45335.1"/>
    <property type="molecule type" value="Genomic_DNA"/>
</dbReference>
<evidence type="ECO:0000313" key="2">
    <source>
        <dbReference type="EMBL" id="MCI45335.1"/>
    </source>
</evidence>
<dbReference type="Proteomes" id="UP000265520">
    <property type="component" value="Unassembled WGS sequence"/>
</dbReference>
<dbReference type="AlphaFoldDB" id="A0A392SBS2"/>
<evidence type="ECO:0000256" key="1">
    <source>
        <dbReference type="SAM" id="MobiDB-lite"/>
    </source>
</evidence>
<name>A0A392SBS2_9FABA</name>
<feature type="compositionally biased region" description="Basic and acidic residues" evidence="1">
    <location>
        <begin position="51"/>
        <end position="61"/>
    </location>
</feature>
<sequence>NKKVKTVPETPEEKFEHVTASGNEKSQDKMITGDEEEMPEEHADVNSQSGESKKTVSVDLEDSCRGLDEKKLKIERVIQALKLE</sequence>
<feature type="non-terminal residue" evidence="2">
    <location>
        <position position="1"/>
    </location>
</feature>
<feature type="non-terminal residue" evidence="2">
    <location>
        <position position="84"/>
    </location>
</feature>